<evidence type="ECO:0000256" key="1">
    <source>
        <dbReference type="SAM" id="MobiDB-lite"/>
    </source>
</evidence>
<sequence length="105" mass="11551">MSVARSLRSILSGWARVLWGELRVNVKEILGYGGVRSVIQELFGAHSETCEHENGFVAAPKRGTEKLGQGQQKVKQKDPLRSQSPSSSERVSQKIGINVWKMSSG</sequence>
<reference evidence="2 3" key="1">
    <citation type="submission" date="2019-05" db="EMBL/GenBank/DDBJ databases">
        <title>Another draft genome of Portunus trituberculatus and its Hox gene families provides insights of decapod evolution.</title>
        <authorList>
            <person name="Jeong J.-H."/>
            <person name="Song I."/>
            <person name="Kim S."/>
            <person name="Choi T."/>
            <person name="Kim D."/>
            <person name="Ryu S."/>
            <person name="Kim W."/>
        </authorList>
    </citation>
    <scope>NUCLEOTIDE SEQUENCE [LARGE SCALE GENOMIC DNA]</scope>
    <source>
        <tissue evidence="2">Muscle</tissue>
    </source>
</reference>
<accession>A0A5B7D5V4</accession>
<feature type="region of interest" description="Disordered" evidence="1">
    <location>
        <begin position="58"/>
        <end position="93"/>
    </location>
</feature>
<dbReference type="AlphaFoldDB" id="A0A5B7D5V4"/>
<proteinExistence type="predicted"/>
<evidence type="ECO:0000313" key="3">
    <source>
        <dbReference type="Proteomes" id="UP000324222"/>
    </source>
</evidence>
<comment type="caution">
    <text evidence="2">The sequence shown here is derived from an EMBL/GenBank/DDBJ whole genome shotgun (WGS) entry which is preliminary data.</text>
</comment>
<protein>
    <submittedName>
        <fullName evidence="2">Uncharacterized protein</fullName>
    </submittedName>
</protein>
<organism evidence="2 3">
    <name type="scientific">Portunus trituberculatus</name>
    <name type="common">Swimming crab</name>
    <name type="synonym">Neptunus trituberculatus</name>
    <dbReference type="NCBI Taxonomy" id="210409"/>
    <lineage>
        <taxon>Eukaryota</taxon>
        <taxon>Metazoa</taxon>
        <taxon>Ecdysozoa</taxon>
        <taxon>Arthropoda</taxon>
        <taxon>Crustacea</taxon>
        <taxon>Multicrustacea</taxon>
        <taxon>Malacostraca</taxon>
        <taxon>Eumalacostraca</taxon>
        <taxon>Eucarida</taxon>
        <taxon>Decapoda</taxon>
        <taxon>Pleocyemata</taxon>
        <taxon>Brachyura</taxon>
        <taxon>Eubrachyura</taxon>
        <taxon>Portunoidea</taxon>
        <taxon>Portunidae</taxon>
        <taxon>Portuninae</taxon>
        <taxon>Portunus</taxon>
    </lineage>
</organism>
<feature type="compositionally biased region" description="Low complexity" evidence="1">
    <location>
        <begin position="81"/>
        <end position="90"/>
    </location>
</feature>
<evidence type="ECO:0000313" key="2">
    <source>
        <dbReference type="EMBL" id="MPC16633.1"/>
    </source>
</evidence>
<keyword evidence="3" id="KW-1185">Reference proteome</keyword>
<name>A0A5B7D5V4_PORTR</name>
<dbReference type="Proteomes" id="UP000324222">
    <property type="component" value="Unassembled WGS sequence"/>
</dbReference>
<dbReference type="EMBL" id="VSRR010000522">
    <property type="protein sequence ID" value="MPC16633.1"/>
    <property type="molecule type" value="Genomic_DNA"/>
</dbReference>
<gene>
    <name evidence="2" type="ORF">E2C01_009463</name>
</gene>